<keyword evidence="5" id="KW-0812">Transmembrane</keyword>
<gene>
    <name evidence="7" type="ORF">CLV67_103324</name>
</gene>
<keyword evidence="5" id="KW-1133">Transmembrane helix</keyword>
<evidence type="ECO:0000313" key="8">
    <source>
        <dbReference type="Proteomes" id="UP000239415"/>
    </source>
</evidence>
<proteinExistence type="predicted"/>
<dbReference type="EMBL" id="PVMZ01000003">
    <property type="protein sequence ID" value="PRX23575.1"/>
    <property type="molecule type" value="Genomic_DNA"/>
</dbReference>
<dbReference type="PROSITE" id="PS50199">
    <property type="entry name" value="ZF_RANBP2_2"/>
    <property type="match status" value="1"/>
</dbReference>
<evidence type="ECO:0000256" key="2">
    <source>
        <dbReference type="ARBA" id="ARBA00022771"/>
    </source>
</evidence>
<feature type="transmembrane region" description="Helical" evidence="5">
    <location>
        <begin position="58"/>
        <end position="78"/>
    </location>
</feature>
<evidence type="ECO:0000256" key="4">
    <source>
        <dbReference type="SAM" id="MobiDB-lite"/>
    </source>
</evidence>
<evidence type="ECO:0000259" key="6">
    <source>
        <dbReference type="PROSITE" id="PS50199"/>
    </source>
</evidence>
<keyword evidence="8" id="KW-1185">Reference proteome</keyword>
<name>A0A2T0KJ77_9ACTN</name>
<evidence type="ECO:0000256" key="5">
    <source>
        <dbReference type="SAM" id="Phobius"/>
    </source>
</evidence>
<reference evidence="7 8" key="1">
    <citation type="submission" date="2018-03" db="EMBL/GenBank/DDBJ databases">
        <title>Genomic Encyclopedia of Archaeal and Bacterial Type Strains, Phase II (KMG-II): from individual species to whole genera.</title>
        <authorList>
            <person name="Goeker M."/>
        </authorList>
    </citation>
    <scope>NUCLEOTIDE SEQUENCE [LARGE SCALE GENOMIC DNA]</scope>
    <source>
        <strain evidence="7 8">DSM 43146</strain>
    </source>
</reference>
<dbReference type="InterPro" id="IPR001876">
    <property type="entry name" value="Znf_RanBP2"/>
</dbReference>
<comment type="caution">
    <text evidence="7">The sequence shown here is derived from an EMBL/GenBank/DDBJ whole genome shotgun (WGS) entry which is preliminary data.</text>
</comment>
<dbReference type="AlphaFoldDB" id="A0A2T0KJ77"/>
<organism evidence="7 8">
    <name type="scientific">Actinoplanes italicus</name>
    <dbReference type="NCBI Taxonomy" id="113567"/>
    <lineage>
        <taxon>Bacteria</taxon>
        <taxon>Bacillati</taxon>
        <taxon>Actinomycetota</taxon>
        <taxon>Actinomycetes</taxon>
        <taxon>Micromonosporales</taxon>
        <taxon>Micromonosporaceae</taxon>
        <taxon>Actinoplanes</taxon>
    </lineage>
</organism>
<dbReference type="GO" id="GO:0008270">
    <property type="term" value="F:zinc ion binding"/>
    <property type="evidence" value="ECO:0007669"/>
    <property type="project" value="UniProtKB-KW"/>
</dbReference>
<evidence type="ECO:0000313" key="7">
    <source>
        <dbReference type="EMBL" id="PRX23575.1"/>
    </source>
</evidence>
<dbReference type="Proteomes" id="UP000239415">
    <property type="component" value="Unassembled WGS sequence"/>
</dbReference>
<feature type="domain" description="RanBP2-type" evidence="6">
    <location>
        <begin position="1"/>
        <end position="27"/>
    </location>
</feature>
<evidence type="ECO:0000256" key="1">
    <source>
        <dbReference type="ARBA" id="ARBA00022723"/>
    </source>
</evidence>
<dbReference type="PROSITE" id="PS01358">
    <property type="entry name" value="ZF_RANBP2_1"/>
    <property type="match status" value="1"/>
</dbReference>
<evidence type="ECO:0000256" key="3">
    <source>
        <dbReference type="ARBA" id="ARBA00022833"/>
    </source>
</evidence>
<keyword evidence="5" id="KW-0472">Membrane</keyword>
<accession>A0A2T0KJ77</accession>
<sequence length="249" mass="26867">MWICVNCGARNIGMPDPCTACERPRRESRAVEIWKPEPAAPLWIPEPAEPEPPSRSRVLPALPIVVLIGALGTAAVVGGPRLMGAERQPLAAATTAPAPAASRTSSTPILEDAEVRLVTVDPAVDDPRARDVAAMFDDYFTGINERDYRAVARVLDPAGELDPGVPGQLKAFAKGTSTSRDSDVVLRRLSSTASGRLRAEVSFRSEQKAGHGPPERPDESCTRWDVVYILTVDDGDYRMLRSDGTNRPC</sequence>
<keyword evidence="1" id="KW-0479">Metal-binding</keyword>
<keyword evidence="3" id="KW-0862">Zinc</keyword>
<keyword evidence="2" id="KW-0863">Zinc-finger</keyword>
<feature type="region of interest" description="Disordered" evidence="4">
    <location>
        <begin position="200"/>
        <end position="220"/>
    </location>
</feature>
<protein>
    <recommendedName>
        <fullName evidence="6">RanBP2-type domain-containing protein</fullName>
    </recommendedName>
</protein>